<evidence type="ECO:0000256" key="2">
    <source>
        <dbReference type="ARBA" id="ARBA00005417"/>
    </source>
</evidence>
<dbReference type="Pfam" id="PF00005">
    <property type="entry name" value="ABC_tran"/>
    <property type="match status" value="1"/>
</dbReference>
<sequence length="318" mass="34162">MTPLIECTDVTKKFGDFTALSRLNLTVPQGVVYGYLGPNGAGKSTTIRMLMGLSRPTSGQVRVLGQDPTDPEVRGRIGYLPGELRLDDRLTIGQTLASWGRLRGLTDTAHRDDLVQRFGIDPSRKVRGLSTGNRRKVGLVGAFMARPELLILDEPTNGLDPLMQQVFLGTVEEARDNGQSVLLSSHILSEVERVADLVAVLQGGKLAASGPTRELRRRAAQRFHITFAEGEEVPLTGLAALGGASAVERRAPDGQEVSLAWAGSPDALLAFLAGRRITTLTAPEPDLEEAFLEYYQSDVPGSRGATAEEPSPAADPVR</sequence>
<keyword evidence="10" id="KW-1185">Reference proteome</keyword>
<evidence type="ECO:0000313" key="10">
    <source>
        <dbReference type="Proteomes" id="UP001154015"/>
    </source>
</evidence>
<dbReference type="InterPro" id="IPR027417">
    <property type="entry name" value="P-loop_NTPase"/>
</dbReference>
<evidence type="ECO:0000256" key="4">
    <source>
        <dbReference type="ARBA" id="ARBA00022741"/>
    </source>
</evidence>
<dbReference type="SUPFAM" id="SSF52540">
    <property type="entry name" value="P-loop containing nucleoside triphosphate hydrolases"/>
    <property type="match status" value="1"/>
</dbReference>
<dbReference type="InterPro" id="IPR003593">
    <property type="entry name" value="AAA+_ATPase"/>
</dbReference>
<protein>
    <submittedName>
        <fullName evidence="9">Efflux ABC transporter, ATP-binding protein</fullName>
    </submittedName>
</protein>
<evidence type="ECO:0000256" key="3">
    <source>
        <dbReference type="ARBA" id="ARBA00022448"/>
    </source>
</evidence>
<feature type="region of interest" description="Disordered" evidence="7">
    <location>
        <begin position="299"/>
        <end position="318"/>
    </location>
</feature>
<dbReference type="PANTHER" id="PTHR42711">
    <property type="entry name" value="ABC TRANSPORTER ATP-BINDING PROTEIN"/>
    <property type="match status" value="1"/>
</dbReference>
<dbReference type="Proteomes" id="UP001154015">
    <property type="component" value="Unassembled WGS sequence"/>
</dbReference>
<evidence type="ECO:0000256" key="6">
    <source>
        <dbReference type="ARBA" id="ARBA00023251"/>
    </source>
</evidence>
<dbReference type="EMBL" id="CAKXYP010000009">
    <property type="protein sequence ID" value="CAH9416363.1"/>
    <property type="molecule type" value="Genomic_DNA"/>
</dbReference>
<reference evidence="9" key="1">
    <citation type="submission" date="2022-03" db="EMBL/GenBank/DDBJ databases">
        <authorList>
            <person name="Leyn A S."/>
        </authorList>
    </citation>
    <scope>NUCLEOTIDE SEQUENCE</scope>
    <source>
        <strain evidence="9">Streptomyces globisporus 4-3</strain>
    </source>
</reference>
<dbReference type="InterPro" id="IPR003439">
    <property type="entry name" value="ABC_transporter-like_ATP-bd"/>
</dbReference>
<dbReference type="PANTHER" id="PTHR42711:SF5">
    <property type="entry name" value="ABC TRANSPORTER ATP-BINDING PROTEIN NATA"/>
    <property type="match status" value="1"/>
</dbReference>
<dbReference type="RefSeq" id="WP_044374973.1">
    <property type="nucleotide sequence ID" value="NZ_BMTG01000003.1"/>
</dbReference>
<dbReference type="PROSITE" id="PS50893">
    <property type="entry name" value="ABC_TRANSPORTER_2"/>
    <property type="match status" value="1"/>
</dbReference>
<dbReference type="SMART" id="SM00382">
    <property type="entry name" value="AAA"/>
    <property type="match status" value="1"/>
</dbReference>
<keyword evidence="3" id="KW-0813">Transport</keyword>
<keyword evidence="6" id="KW-0046">Antibiotic resistance</keyword>
<comment type="caution">
    <text evidence="9">The sequence shown here is derived from an EMBL/GenBank/DDBJ whole genome shotgun (WGS) entry which is preliminary data.</text>
</comment>
<dbReference type="InterPro" id="IPR050763">
    <property type="entry name" value="ABC_transporter_ATP-binding"/>
</dbReference>
<keyword evidence="5 9" id="KW-0067">ATP-binding</keyword>
<evidence type="ECO:0000259" key="8">
    <source>
        <dbReference type="PROSITE" id="PS50893"/>
    </source>
</evidence>
<evidence type="ECO:0000256" key="1">
    <source>
        <dbReference type="ARBA" id="ARBA00004202"/>
    </source>
</evidence>
<evidence type="ECO:0000256" key="5">
    <source>
        <dbReference type="ARBA" id="ARBA00022840"/>
    </source>
</evidence>
<evidence type="ECO:0000256" key="7">
    <source>
        <dbReference type="SAM" id="MobiDB-lite"/>
    </source>
</evidence>
<feature type="domain" description="ABC transporter" evidence="8">
    <location>
        <begin position="5"/>
        <end position="228"/>
    </location>
</feature>
<dbReference type="CDD" id="cd03230">
    <property type="entry name" value="ABC_DR_subfamily_A"/>
    <property type="match status" value="1"/>
</dbReference>
<proteinExistence type="inferred from homology"/>
<name>A0ABM9GXP5_STRGL</name>
<evidence type="ECO:0000313" key="9">
    <source>
        <dbReference type="EMBL" id="CAH9416363.1"/>
    </source>
</evidence>
<organism evidence="9 10">
    <name type="scientific">Streptomyces globisporus</name>
    <dbReference type="NCBI Taxonomy" id="1908"/>
    <lineage>
        <taxon>Bacteria</taxon>
        <taxon>Bacillati</taxon>
        <taxon>Actinomycetota</taxon>
        <taxon>Actinomycetes</taxon>
        <taxon>Kitasatosporales</taxon>
        <taxon>Streptomycetaceae</taxon>
        <taxon>Streptomyces</taxon>
    </lineage>
</organism>
<comment type="similarity">
    <text evidence="2">Belongs to the ABC transporter superfamily.</text>
</comment>
<keyword evidence="4" id="KW-0547">Nucleotide-binding</keyword>
<dbReference type="GO" id="GO:0005524">
    <property type="term" value="F:ATP binding"/>
    <property type="evidence" value="ECO:0007669"/>
    <property type="project" value="UniProtKB-KW"/>
</dbReference>
<dbReference type="Gene3D" id="3.40.50.300">
    <property type="entry name" value="P-loop containing nucleotide triphosphate hydrolases"/>
    <property type="match status" value="1"/>
</dbReference>
<gene>
    <name evidence="9" type="ORF">SGL43_03388</name>
</gene>
<comment type="subcellular location">
    <subcellularLocation>
        <location evidence="1">Cell membrane</location>
        <topology evidence="1">Peripheral membrane protein</topology>
    </subcellularLocation>
</comment>
<accession>A0ABM9GXP5</accession>